<feature type="region of interest" description="Disordered" evidence="2">
    <location>
        <begin position="101"/>
        <end position="120"/>
    </location>
</feature>
<accession>A0A1F4T484</accession>
<dbReference type="PANTHER" id="PTHR33231">
    <property type="entry name" value="30S RIBOSOMAL PROTEIN"/>
    <property type="match status" value="1"/>
</dbReference>
<dbReference type="GO" id="GO:0022627">
    <property type="term" value="C:cytosolic small ribosomal subunit"/>
    <property type="evidence" value="ECO:0007669"/>
    <property type="project" value="TreeGrafter"/>
</dbReference>
<evidence type="ECO:0000313" key="4">
    <source>
        <dbReference type="Proteomes" id="UP000178602"/>
    </source>
</evidence>
<dbReference type="PANTHER" id="PTHR33231:SF1">
    <property type="entry name" value="30S RIBOSOMAL PROTEIN"/>
    <property type="match status" value="1"/>
</dbReference>
<sequence>MQLTITGHGLEMSQPLKDYVNEKAAKFEEFFGNIQKTEVVLDARSNANADQRQVAEFRVWAAGHKMIMATEAGRDMYTAIDLAADEVKRQLEKHKEMIVKEHRRQGTKLKQLSREIPASE</sequence>
<name>A0A1F4T484_UNCSA</name>
<gene>
    <name evidence="3" type="ORF">A3K49_00820</name>
</gene>
<dbReference type="Gene3D" id="3.30.160.100">
    <property type="entry name" value="Ribosome hibernation promotion factor-like"/>
    <property type="match status" value="1"/>
</dbReference>
<dbReference type="EMBL" id="MEUG01000001">
    <property type="protein sequence ID" value="OGC27552.1"/>
    <property type="molecule type" value="Genomic_DNA"/>
</dbReference>
<organism evidence="3 4">
    <name type="scientific">candidate division WOR-1 bacterium RIFOXYC12_FULL_54_18</name>
    <dbReference type="NCBI Taxonomy" id="1802584"/>
    <lineage>
        <taxon>Bacteria</taxon>
        <taxon>Bacillati</taxon>
        <taxon>Saganbacteria</taxon>
    </lineage>
</organism>
<dbReference type="SUPFAM" id="SSF69754">
    <property type="entry name" value="Ribosome binding protein Y (YfiA homologue)"/>
    <property type="match status" value="1"/>
</dbReference>
<dbReference type="AlphaFoldDB" id="A0A1F4T484"/>
<dbReference type="Proteomes" id="UP000178602">
    <property type="component" value="Unassembled WGS sequence"/>
</dbReference>
<dbReference type="GO" id="GO:0043024">
    <property type="term" value="F:ribosomal small subunit binding"/>
    <property type="evidence" value="ECO:0007669"/>
    <property type="project" value="TreeGrafter"/>
</dbReference>
<evidence type="ECO:0000313" key="3">
    <source>
        <dbReference type="EMBL" id="OGC27552.1"/>
    </source>
</evidence>
<protein>
    <submittedName>
        <fullName evidence="3">Ribosomal subunit interface protein</fullName>
    </submittedName>
</protein>
<dbReference type="InterPro" id="IPR050574">
    <property type="entry name" value="HPF/YfiA_ribosome-assoc"/>
</dbReference>
<keyword evidence="1" id="KW-0810">Translation regulation</keyword>
<dbReference type="CDD" id="cd00552">
    <property type="entry name" value="RaiA"/>
    <property type="match status" value="1"/>
</dbReference>
<proteinExistence type="predicted"/>
<dbReference type="InterPro" id="IPR003489">
    <property type="entry name" value="RHF/RaiA"/>
</dbReference>
<reference evidence="3 4" key="1">
    <citation type="journal article" date="2016" name="Nat. Commun.">
        <title>Thousands of microbial genomes shed light on interconnected biogeochemical processes in an aquifer system.</title>
        <authorList>
            <person name="Anantharaman K."/>
            <person name="Brown C.T."/>
            <person name="Hug L.A."/>
            <person name="Sharon I."/>
            <person name="Castelle C.J."/>
            <person name="Probst A.J."/>
            <person name="Thomas B.C."/>
            <person name="Singh A."/>
            <person name="Wilkins M.J."/>
            <person name="Karaoz U."/>
            <person name="Brodie E.L."/>
            <person name="Williams K.H."/>
            <person name="Hubbard S.S."/>
            <person name="Banfield J.F."/>
        </authorList>
    </citation>
    <scope>NUCLEOTIDE SEQUENCE [LARGE SCALE GENOMIC DNA]</scope>
</reference>
<evidence type="ECO:0000256" key="2">
    <source>
        <dbReference type="SAM" id="MobiDB-lite"/>
    </source>
</evidence>
<dbReference type="NCBIfam" id="TIGR00741">
    <property type="entry name" value="yfiA"/>
    <property type="match status" value="1"/>
</dbReference>
<comment type="caution">
    <text evidence="3">The sequence shown here is derived from an EMBL/GenBank/DDBJ whole genome shotgun (WGS) entry which is preliminary data.</text>
</comment>
<evidence type="ECO:0000256" key="1">
    <source>
        <dbReference type="ARBA" id="ARBA00022845"/>
    </source>
</evidence>
<dbReference type="InterPro" id="IPR036567">
    <property type="entry name" value="RHF-like"/>
</dbReference>
<dbReference type="GO" id="GO:0045900">
    <property type="term" value="P:negative regulation of translational elongation"/>
    <property type="evidence" value="ECO:0007669"/>
    <property type="project" value="TreeGrafter"/>
</dbReference>
<dbReference type="Pfam" id="PF02482">
    <property type="entry name" value="Ribosomal_S30AE"/>
    <property type="match status" value="1"/>
</dbReference>